<gene>
    <name evidence="1" type="ORF">CFS9_37210</name>
</gene>
<dbReference type="RefSeq" id="WP_369616128.1">
    <property type="nucleotide sequence ID" value="NZ_AP031573.1"/>
</dbReference>
<organism evidence="1">
    <name type="scientific">Flavobacterium sp. CFS9</name>
    <dbReference type="NCBI Taxonomy" id="3143118"/>
    <lineage>
        <taxon>Bacteria</taxon>
        <taxon>Pseudomonadati</taxon>
        <taxon>Bacteroidota</taxon>
        <taxon>Flavobacteriia</taxon>
        <taxon>Flavobacteriales</taxon>
        <taxon>Flavobacteriaceae</taxon>
        <taxon>Flavobacterium</taxon>
    </lineage>
</organism>
<dbReference type="EMBL" id="AP031573">
    <property type="protein sequence ID" value="BFM45080.1"/>
    <property type="molecule type" value="Genomic_DNA"/>
</dbReference>
<name>A0AAT9H6K0_9FLAO</name>
<dbReference type="AlphaFoldDB" id="A0AAT9H6K0"/>
<proteinExistence type="predicted"/>
<evidence type="ECO:0000313" key="1">
    <source>
        <dbReference type="EMBL" id="BFM45080.1"/>
    </source>
</evidence>
<reference evidence="1" key="1">
    <citation type="submission" date="2024-05" db="EMBL/GenBank/DDBJ databases">
        <title>Whole-Genome Sequence of CFS9, a Potential Fish Probiotic Isolated from the Body Surface of Silurus asotus.</title>
        <authorList>
            <person name="Kojima M."/>
            <person name="Tobioka K."/>
            <person name="Yokota K."/>
            <person name="Nakatani H."/>
            <person name="Hori K."/>
            <person name="Tamaru Y."/>
            <person name="Okazaki F."/>
        </authorList>
    </citation>
    <scope>NUCLEOTIDE SEQUENCE</scope>
    <source>
        <strain evidence="1">CFS9</strain>
    </source>
</reference>
<protein>
    <submittedName>
        <fullName evidence="1">Uncharacterized protein</fullName>
    </submittedName>
</protein>
<sequence>MMEFHEKTLELNITHELLNLADSYFWFLKDIPLWDYWRPAHRLPFFNVPKSTAGGFHITTEGKDDPTGNAGGGFDVRIKSGSGGHLLFIQYKKGDLQTSSPDPKSEFSKTPHDHFKFKINSTSTNQHFVLRSLANGIGGDKGNAVVYAFPLIEDMGDLEANAGNLIRKTKFVSVADIDKQAKTQTPKVSFKKNKEHNFRIGKFDMKRCEVNYFFFFFGGKDRTPEIIADVIGVKVQEALESFLKSIEYNEGQSDAYKEFIAFQLRESFIRYLKYLLHYFEVSPAKLSVVFLEKYADYFYSGEFASYDNQQRDIEILNKVFNALNEFENFITKLNSREENLYSKNVPRYLTEFLLDARESDAINIRFEGEESKEIIEGISYLSI</sequence>
<accession>A0AAT9H6K0</accession>